<evidence type="ECO:0000256" key="4">
    <source>
        <dbReference type="ARBA" id="ARBA00047942"/>
    </source>
</evidence>
<dbReference type="PRINTS" id="PR00508">
    <property type="entry name" value="S21N4MTFRASE"/>
</dbReference>
<dbReference type="SUPFAM" id="SSF53335">
    <property type="entry name" value="S-adenosyl-L-methionine-dependent methyltransferases"/>
    <property type="match status" value="1"/>
</dbReference>
<accession>A0ABS7ACG7</accession>
<dbReference type="Pfam" id="PF01555">
    <property type="entry name" value="N6_N4_Mtase"/>
    <property type="match status" value="1"/>
</dbReference>
<sequence>MAHPDRRGAAGMSAVPWKRREQIGLATLYLGDCREIVPTLQRPGAVISDPPYGQRQNTNVLGKGGLRAVTPPGCGARAIANVQRARRVAGGLNSTGIGVRHPEGIAGDDGPFDPAPWIVAADRVLLWGAHRFADRLPTGSWLIWDKVPTGKVRDQGDGEAAWINDDPPRPMRIFRLLWDGVCVGSAARHEVTSGQQRVHPTQKPEALIDWCFARLALISGESVLDPFMGAGSTGVIAVRRHHPFIGVEIEERYFDTACRRIEEAQRQGDLLRDVPA</sequence>
<dbReference type="EC" id="2.1.1.-" evidence="5"/>
<comment type="similarity">
    <text evidence="1 5">Belongs to the N(4)/N(6)-methyltransferase family.</text>
</comment>
<dbReference type="InterPro" id="IPR029063">
    <property type="entry name" value="SAM-dependent_MTases_sf"/>
</dbReference>
<keyword evidence="2" id="KW-0489">Methyltransferase</keyword>
<gene>
    <name evidence="7" type="ORF">KPL78_19240</name>
</gene>
<reference evidence="7 8" key="1">
    <citation type="submission" date="2021-07" db="EMBL/GenBank/DDBJ databases">
        <authorList>
            <person name="So Y."/>
        </authorList>
    </citation>
    <scope>NUCLEOTIDE SEQUENCE [LARGE SCALE GENOMIC DNA]</scope>
    <source>
        <strain evidence="7 8">HJA6</strain>
    </source>
</reference>
<comment type="catalytic activity">
    <reaction evidence="4">
        <text>a 2'-deoxyadenosine in DNA + S-adenosyl-L-methionine = an N(6)-methyl-2'-deoxyadenosine in DNA + S-adenosyl-L-homocysteine + H(+)</text>
        <dbReference type="Rhea" id="RHEA:15197"/>
        <dbReference type="Rhea" id="RHEA-COMP:12418"/>
        <dbReference type="Rhea" id="RHEA-COMP:12419"/>
        <dbReference type="ChEBI" id="CHEBI:15378"/>
        <dbReference type="ChEBI" id="CHEBI:57856"/>
        <dbReference type="ChEBI" id="CHEBI:59789"/>
        <dbReference type="ChEBI" id="CHEBI:90615"/>
        <dbReference type="ChEBI" id="CHEBI:90616"/>
        <dbReference type="EC" id="2.1.1.72"/>
    </reaction>
</comment>
<dbReference type="InterPro" id="IPR001091">
    <property type="entry name" value="RM_Methyltransferase"/>
</dbReference>
<evidence type="ECO:0000313" key="8">
    <source>
        <dbReference type="Proteomes" id="UP001196565"/>
    </source>
</evidence>
<organism evidence="7 8">
    <name type="scientific">Roseomonas alba</name>
    <dbReference type="NCBI Taxonomy" id="2846776"/>
    <lineage>
        <taxon>Bacteria</taxon>
        <taxon>Pseudomonadati</taxon>
        <taxon>Pseudomonadota</taxon>
        <taxon>Alphaproteobacteria</taxon>
        <taxon>Acetobacterales</taxon>
        <taxon>Roseomonadaceae</taxon>
        <taxon>Roseomonas</taxon>
    </lineage>
</organism>
<proteinExistence type="inferred from homology"/>
<keyword evidence="8" id="KW-1185">Reference proteome</keyword>
<dbReference type="EMBL" id="JAHYBZ010000007">
    <property type="protein sequence ID" value="MBW6400004.1"/>
    <property type="molecule type" value="Genomic_DNA"/>
</dbReference>
<name>A0ABS7ACG7_9PROT</name>
<dbReference type="Proteomes" id="UP001196565">
    <property type="component" value="Unassembled WGS sequence"/>
</dbReference>
<dbReference type="Gene3D" id="3.40.50.150">
    <property type="entry name" value="Vaccinia Virus protein VP39"/>
    <property type="match status" value="1"/>
</dbReference>
<evidence type="ECO:0000259" key="6">
    <source>
        <dbReference type="Pfam" id="PF01555"/>
    </source>
</evidence>
<keyword evidence="3" id="KW-0808">Transferase</keyword>
<comment type="caution">
    <text evidence="7">The sequence shown here is derived from an EMBL/GenBank/DDBJ whole genome shotgun (WGS) entry which is preliminary data.</text>
</comment>
<evidence type="ECO:0000256" key="3">
    <source>
        <dbReference type="ARBA" id="ARBA00022679"/>
    </source>
</evidence>
<dbReference type="InterPro" id="IPR002941">
    <property type="entry name" value="DNA_methylase_N4/N6"/>
</dbReference>
<evidence type="ECO:0000256" key="2">
    <source>
        <dbReference type="ARBA" id="ARBA00022603"/>
    </source>
</evidence>
<protein>
    <recommendedName>
        <fullName evidence="5">Methyltransferase</fullName>
        <ecNumber evidence="5">2.1.1.-</ecNumber>
    </recommendedName>
</protein>
<evidence type="ECO:0000313" key="7">
    <source>
        <dbReference type="EMBL" id="MBW6400004.1"/>
    </source>
</evidence>
<feature type="domain" description="DNA methylase N-4/N-6" evidence="6">
    <location>
        <begin position="190"/>
        <end position="257"/>
    </location>
</feature>
<dbReference type="InterPro" id="IPR002052">
    <property type="entry name" value="DNA_methylase_N6_adenine_CS"/>
</dbReference>
<dbReference type="PROSITE" id="PS00092">
    <property type="entry name" value="N6_MTASE"/>
    <property type="match status" value="1"/>
</dbReference>
<evidence type="ECO:0000256" key="5">
    <source>
        <dbReference type="RuleBase" id="RU362026"/>
    </source>
</evidence>
<evidence type="ECO:0000256" key="1">
    <source>
        <dbReference type="ARBA" id="ARBA00006594"/>
    </source>
</evidence>
<dbReference type="RefSeq" id="WP_219764620.1">
    <property type="nucleotide sequence ID" value="NZ_JAHYBZ010000007.1"/>
</dbReference>